<accession>A0ABM9C6P3</accession>
<proteinExistence type="predicted"/>
<name>A0ABM9C6P3_9BACL</name>
<dbReference type="RefSeq" id="WP_236341420.1">
    <property type="nucleotide sequence ID" value="NZ_CAKMMF010000010.1"/>
</dbReference>
<evidence type="ECO:0000313" key="2">
    <source>
        <dbReference type="Proteomes" id="UP000838686"/>
    </source>
</evidence>
<sequence>MVEFTAVINMHEGMDAAYIEFPFDVEALFGVRGQVKVKATFDGYEYRGILAKMGLSCHCIGLTKAVRQSIGKQGGDTVHVTIERDAEPRMIEVPELLQAELKHHPSAGKAFEGLSDSNKRKYISWLTTAKREDTRRSRLERMIVMLEDGAKHP</sequence>
<comment type="caution">
    <text evidence="1">The sequence shown here is derived from an EMBL/GenBank/DDBJ whole genome shotgun (WGS) entry which is preliminary data.</text>
</comment>
<keyword evidence="2" id="KW-1185">Reference proteome</keyword>
<dbReference type="EMBL" id="CAKMMF010000010">
    <property type="protein sequence ID" value="CAH1204110.1"/>
    <property type="molecule type" value="Genomic_DNA"/>
</dbReference>
<dbReference type="InterPro" id="IPR015018">
    <property type="entry name" value="DUF1905"/>
</dbReference>
<dbReference type="SUPFAM" id="SSF141694">
    <property type="entry name" value="AF2212/PG0164-like"/>
    <property type="match status" value="1"/>
</dbReference>
<reference evidence="1" key="1">
    <citation type="submission" date="2022-01" db="EMBL/GenBank/DDBJ databases">
        <authorList>
            <person name="Criscuolo A."/>
        </authorList>
    </citation>
    <scope>NUCLEOTIDE SEQUENCE</scope>
    <source>
        <strain evidence="1">CIP111893</strain>
    </source>
</reference>
<organism evidence="1 2">
    <name type="scientific">Paenibacillus plantiphilus</name>
    <dbReference type="NCBI Taxonomy" id="2905650"/>
    <lineage>
        <taxon>Bacteria</taxon>
        <taxon>Bacillati</taxon>
        <taxon>Bacillota</taxon>
        <taxon>Bacilli</taxon>
        <taxon>Bacillales</taxon>
        <taxon>Paenibacillaceae</taxon>
        <taxon>Paenibacillus</taxon>
    </lineage>
</organism>
<dbReference type="InterPro" id="IPR037079">
    <property type="entry name" value="AF2212/PG0164-like_sf"/>
</dbReference>
<protein>
    <recommendedName>
        <fullName evidence="3">DUF1905 domain-containing protein</fullName>
    </recommendedName>
</protein>
<gene>
    <name evidence="1" type="ORF">PAECIP111893_02141</name>
</gene>
<evidence type="ECO:0008006" key="3">
    <source>
        <dbReference type="Google" id="ProtNLM"/>
    </source>
</evidence>
<evidence type="ECO:0000313" key="1">
    <source>
        <dbReference type="EMBL" id="CAH1204110.1"/>
    </source>
</evidence>
<dbReference type="Gene3D" id="2.40.30.100">
    <property type="entry name" value="AF2212/PG0164-like"/>
    <property type="match status" value="1"/>
</dbReference>
<dbReference type="Pfam" id="PF08922">
    <property type="entry name" value="DUF1905"/>
    <property type="match status" value="1"/>
</dbReference>
<dbReference type="Pfam" id="PF13376">
    <property type="entry name" value="OmdA"/>
    <property type="match status" value="1"/>
</dbReference>
<dbReference type="Proteomes" id="UP000838686">
    <property type="component" value="Unassembled WGS sequence"/>
</dbReference>